<organism evidence="2 3">
    <name type="scientific">Hibiscus sabdariffa</name>
    <name type="common">roselle</name>
    <dbReference type="NCBI Taxonomy" id="183260"/>
    <lineage>
        <taxon>Eukaryota</taxon>
        <taxon>Viridiplantae</taxon>
        <taxon>Streptophyta</taxon>
        <taxon>Embryophyta</taxon>
        <taxon>Tracheophyta</taxon>
        <taxon>Spermatophyta</taxon>
        <taxon>Magnoliopsida</taxon>
        <taxon>eudicotyledons</taxon>
        <taxon>Gunneridae</taxon>
        <taxon>Pentapetalae</taxon>
        <taxon>rosids</taxon>
        <taxon>malvids</taxon>
        <taxon>Malvales</taxon>
        <taxon>Malvaceae</taxon>
        <taxon>Malvoideae</taxon>
        <taxon>Hibiscus</taxon>
    </lineage>
</organism>
<evidence type="ECO:0000313" key="3">
    <source>
        <dbReference type="Proteomes" id="UP001472677"/>
    </source>
</evidence>
<proteinExistence type="predicted"/>
<reference evidence="2 3" key="1">
    <citation type="journal article" date="2024" name="G3 (Bethesda)">
        <title>Genome assembly of Hibiscus sabdariffa L. provides insights into metabolisms of medicinal natural products.</title>
        <authorList>
            <person name="Kim T."/>
        </authorList>
    </citation>
    <scope>NUCLEOTIDE SEQUENCE [LARGE SCALE GENOMIC DNA]</scope>
    <source>
        <strain evidence="2">TK-2024</strain>
        <tissue evidence="2">Old leaves</tissue>
    </source>
</reference>
<evidence type="ECO:0000256" key="1">
    <source>
        <dbReference type="SAM" id="MobiDB-lite"/>
    </source>
</evidence>
<dbReference type="Proteomes" id="UP001472677">
    <property type="component" value="Unassembled WGS sequence"/>
</dbReference>
<accession>A0ABR2CNF6</accession>
<sequence>MLHNINNGPTAPDPALVNEMMMCSKLGPVTAPWHGQVDLVVGPAKSSQRSKIRAMETNQSKKEVDERPSEIVAVAGMCNVESNEDKAVWRELLSPLTDADRQLWNTVFPTDQRNRCNRELYPIIFMDVGI</sequence>
<protein>
    <submittedName>
        <fullName evidence="2">Uncharacterized protein</fullName>
    </submittedName>
</protein>
<feature type="region of interest" description="Disordered" evidence="1">
    <location>
        <begin position="44"/>
        <end position="67"/>
    </location>
</feature>
<keyword evidence="3" id="KW-1185">Reference proteome</keyword>
<gene>
    <name evidence="2" type="ORF">V6N12_005087</name>
</gene>
<evidence type="ECO:0000313" key="2">
    <source>
        <dbReference type="EMBL" id="KAK8521176.1"/>
    </source>
</evidence>
<name>A0ABR2CNF6_9ROSI</name>
<comment type="caution">
    <text evidence="2">The sequence shown here is derived from an EMBL/GenBank/DDBJ whole genome shotgun (WGS) entry which is preliminary data.</text>
</comment>
<dbReference type="EMBL" id="JBBPBM010000048">
    <property type="protein sequence ID" value="KAK8521176.1"/>
    <property type="molecule type" value="Genomic_DNA"/>
</dbReference>